<evidence type="ECO:0000256" key="5">
    <source>
        <dbReference type="ARBA" id="ARBA00022692"/>
    </source>
</evidence>
<keyword evidence="10" id="KW-1185">Reference proteome</keyword>
<evidence type="ECO:0000256" key="2">
    <source>
        <dbReference type="ARBA" id="ARBA00022475"/>
    </source>
</evidence>
<name>A0A9W6QLV5_9PSEU</name>
<dbReference type="Proteomes" id="UP001165042">
    <property type="component" value="Unassembled WGS sequence"/>
</dbReference>
<feature type="transmembrane region" description="Helical" evidence="8">
    <location>
        <begin position="109"/>
        <end position="128"/>
    </location>
</feature>
<keyword evidence="5 8" id="KW-0812">Transmembrane</keyword>
<accession>A0A9W6QLV5</accession>
<feature type="transmembrane region" description="Helical" evidence="8">
    <location>
        <begin position="373"/>
        <end position="390"/>
    </location>
</feature>
<feature type="transmembrane region" description="Helical" evidence="8">
    <location>
        <begin position="212"/>
        <end position="228"/>
    </location>
</feature>
<evidence type="ECO:0000256" key="3">
    <source>
        <dbReference type="ARBA" id="ARBA00022676"/>
    </source>
</evidence>
<feature type="transmembrane region" description="Helical" evidence="8">
    <location>
        <begin position="290"/>
        <end position="308"/>
    </location>
</feature>
<dbReference type="GO" id="GO:0005886">
    <property type="term" value="C:plasma membrane"/>
    <property type="evidence" value="ECO:0007669"/>
    <property type="project" value="UniProtKB-SubCell"/>
</dbReference>
<comment type="subcellular location">
    <subcellularLocation>
        <location evidence="1">Cell membrane</location>
        <topology evidence="1">Multi-pass membrane protein</topology>
    </subcellularLocation>
</comment>
<dbReference type="EMBL" id="BSSD01000004">
    <property type="protein sequence ID" value="GLW91977.1"/>
    <property type="molecule type" value="Genomic_DNA"/>
</dbReference>
<feature type="transmembrane region" description="Helical" evidence="8">
    <location>
        <begin position="84"/>
        <end position="103"/>
    </location>
</feature>
<reference evidence="9" key="1">
    <citation type="submission" date="2023-02" db="EMBL/GenBank/DDBJ databases">
        <title>Actinokineospora globicatena NBRC 15670.</title>
        <authorList>
            <person name="Ichikawa N."/>
            <person name="Sato H."/>
            <person name="Tonouchi N."/>
        </authorList>
    </citation>
    <scope>NUCLEOTIDE SEQUENCE</scope>
    <source>
        <strain evidence="9">NBRC 15670</strain>
    </source>
</reference>
<keyword evidence="4" id="KW-0808">Transferase</keyword>
<evidence type="ECO:0000313" key="10">
    <source>
        <dbReference type="Proteomes" id="UP001165042"/>
    </source>
</evidence>
<gene>
    <name evidence="9" type="ORF">Aglo03_27930</name>
</gene>
<feature type="transmembrane region" description="Helical" evidence="8">
    <location>
        <begin position="315"/>
        <end position="336"/>
    </location>
</feature>
<dbReference type="InterPro" id="IPR050297">
    <property type="entry name" value="LipidA_mod_glycosyltrf_83"/>
</dbReference>
<evidence type="ECO:0000256" key="7">
    <source>
        <dbReference type="ARBA" id="ARBA00023136"/>
    </source>
</evidence>
<sequence>MEPNPDEESVPPARRNRVLAGRLGAVAAIAAGTALIAAHGMIYGHWMMDDAAITFGYARNVAEGHGPVLQPGLEPVEGFSNPTWLVLLALGSLVGLFDHGTIFGVPDYILFPKALAIACCAGILTLFYATAKVLTKRPRIATLLAGVALAAMPSFVIWIVSGLENPVYALFVTAVAAVLTRAIAADRLLNWRTATLAGLLAAGAALSRPDGAVYAGAFGIVALLFLRRDRIKQTFVAGVISVGAFAVPFGAYLVYRWFTFHRLVPNTAVAKDQPLPVLADLGKPSLLVDYVGWASALLVVGLVAATLARRTPTRAHLAGLLVPLGLAVLAFCVLQADWMGEFRFATPIWTLGALIGGVTLTIVWDVARVRARVLLAVGLVIAGAISFVQFDISARDWRMAAKTPLCVVVERDARTMNGMADIVGRDDLSAGVIDLGGQSMASKLRLIDLAGLGDAKMAEFLGRSDVAGLRDYTFNEAKPSFITFIGTWDLSLGFNIDPRFEQDYHLIYHAPGGWPGIQTSYNLVGYWVRKDVVTDEATLTRLREYTRARVEPILELNKTANRRPCGPVLRPGQTE</sequence>
<feature type="transmembrane region" description="Helical" evidence="8">
    <location>
        <begin position="235"/>
        <end position="255"/>
    </location>
</feature>
<keyword evidence="7 8" id="KW-0472">Membrane</keyword>
<dbReference type="PANTHER" id="PTHR33908">
    <property type="entry name" value="MANNOSYLTRANSFERASE YKCB-RELATED"/>
    <property type="match status" value="1"/>
</dbReference>
<dbReference type="GO" id="GO:0016763">
    <property type="term" value="F:pentosyltransferase activity"/>
    <property type="evidence" value="ECO:0007669"/>
    <property type="project" value="TreeGrafter"/>
</dbReference>
<keyword evidence="2" id="KW-1003">Cell membrane</keyword>
<dbReference type="GO" id="GO:0009103">
    <property type="term" value="P:lipopolysaccharide biosynthetic process"/>
    <property type="evidence" value="ECO:0007669"/>
    <property type="project" value="UniProtKB-ARBA"/>
</dbReference>
<keyword evidence="6 8" id="KW-1133">Transmembrane helix</keyword>
<organism evidence="9 10">
    <name type="scientific">Actinokineospora globicatena</name>
    <dbReference type="NCBI Taxonomy" id="103729"/>
    <lineage>
        <taxon>Bacteria</taxon>
        <taxon>Bacillati</taxon>
        <taxon>Actinomycetota</taxon>
        <taxon>Actinomycetes</taxon>
        <taxon>Pseudonocardiales</taxon>
        <taxon>Pseudonocardiaceae</taxon>
        <taxon>Actinokineospora</taxon>
    </lineage>
</organism>
<feature type="transmembrane region" description="Helical" evidence="8">
    <location>
        <begin position="20"/>
        <end position="38"/>
    </location>
</feature>
<proteinExistence type="predicted"/>
<evidence type="ECO:0000313" key="9">
    <source>
        <dbReference type="EMBL" id="GLW91977.1"/>
    </source>
</evidence>
<evidence type="ECO:0000256" key="8">
    <source>
        <dbReference type="SAM" id="Phobius"/>
    </source>
</evidence>
<dbReference type="PANTHER" id="PTHR33908:SF11">
    <property type="entry name" value="MEMBRANE PROTEIN"/>
    <property type="match status" value="1"/>
</dbReference>
<feature type="transmembrane region" description="Helical" evidence="8">
    <location>
        <begin position="166"/>
        <end position="184"/>
    </location>
</feature>
<evidence type="ECO:0008006" key="11">
    <source>
        <dbReference type="Google" id="ProtNLM"/>
    </source>
</evidence>
<feature type="transmembrane region" description="Helical" evidence="8">
    <location>
        <begin position="140"/>
        <end position="160"/>
    </location>
</feature>
<evidence type="ECO:0000256" key="6">
    <source>
        <dbReference type="ARBA" id="ARBA00022989"/>
    </source>
</evidence>
<evidence type="ECO:0000256" key="1">
    <source>
        <dbReference type="ARBA" id="ARBA00004651"/>
    </source>
</evidence>
<feature type="transmembrane region" description="Helical" evidence="8">
    <location>
        <begin position="348"/>
        <end position="366"/>
    </location>
</feature>
<comment type="caution">
    <text evidence="9">The sequence shown here is derived from an EMBL/GenBank/DDBJ whole genome shotgun (WGS) entry which is preliminary data.</text>
</comment>
<keyword evidence="3" id="KW-0328">Glycosyltransferase</keyword>
<dbReference type="AlphaFoldDB" id="A0A9W6QLV5"/>
<protein>
    <recommendedName>
        <fullName evidence="11">Dolichyl-phosphate-mannose-protein mannosyltransferase</fullName>
    </recommendedName>
</protein>
<evidence type="ECO:0000256" key="4">
    <source>
        <dbReference type="ARBA" id="ARBA00022679"/>
    </source>
</evidence>